<dbReference type="AlphaFoldDB" id="K6ZSA6"/>
<evidence type="ECO:0000313" key="1">
    <source>
        <dbReference type="EMBL" id="GAC26190.1"/>
    </source>
</evidence>
<sequence>MWHIFFGVAIGVLTLKQLLKTKILRTNSAILNLTWCKK</sequence>
<evidence type="ECO:0000313" key="2">
    <source>
        <dbReference type="Proteomes" id="UP000006263"/>
    </source>
</evidence>
<accession>K6ZSA6</accession>
<dbReference type="EMBL" id="BAEP01000075">
    <property type="protein sequence ID" value="GAC26190.1"/>
    <property type="molecule type" value="Genomic_DNA"/>
</dbReference>
<protein>
    <submittedName>
        <fullName evidence="1">Uncharacterized protein</fullName>
    </submittedName>
</protein>
<organism evidence="1 2">
    <name type="scientific">Paraglaciecola mesophila KMM 241</name>
    <dbReference type="NCBI Taxonomy" id="1128912"/>
    <lineage>
        <taxon>Bacteria</taxon>
        <taxon>Pseudomonadati</taxon>
        <taxon>Pseudomonadota</taxon>
        <taxon>Gammaproteobacteria</taxon>
        <taxon>Alteromonadales</taxon>
        <taxon>Alteromonadaceae</taxon>
        <taxon>Paraglaciecola</taxon>
    </lineage>
</organism>
<name>K6ZSA6_9ALTE</name>
<comment type="caution">
    <text evidence="1">The sequence shown here is derived from an EMBL/GenBank/DDBJ whole genome shotgun (WGS) entry which is preliminary data.</text>
</comment>
<proteinExistence type="predicted"/>
<gene>
    <name evidence="1" type="ORF">GMES_3917</name>
</gene>
<reference evidence="1 2" key="1">
    <citation type="journal article" date="2017" name="Antonie Van Leeuwenhoek">
        <title>Rhizobium rhizosphaerae sp. nov., a novel species isolated from rice rhizosphere.</title>
        <authorList>
            <person name="Zhao J.J."/>
            <person name="Zhang J."/>
            <person name="Zhang R.J."/>
            <person name="Zhang C.W."/>
            <person name="Yin H.Q."/>
            <person name="Zhang X.X."/>
        </authorList>
    </citation>
    <scope>NUCLEOTIDE SEQUENCE [LARGE SCALE GENOMIC DNA]</scope>
    <source>
        <strain evidence="1 2">KMM 241</strain>
    </source>
</reference>
<dbReference type="Proteomes" id="UP000006263">
    <property type="component" value="Unassembled WGS sequence"/>
</dbReference>